<protein>
    <submittedName>
        <fullName evidence="5">Carbon-monoxide dehydrogenase medium subunit/6-hydroxypseudooxynicotine dehydrogenase subunit alpha</fullName>
    </submittedName>
</protein>
<dbReference type="InterPro" id="IPR036318">
    <property type="entry name" value="FAD-bd_PCMH-like_sf"/>
</dbReference>
<dbReference type="SMART" id="SM01092">
    <property type="entry name" value="CO_deh_flav_C"/>
    <property type="match status" value="1"/>
</dbReference>
<dbReference type="PROSITE" id="PS51387">
    <property type="entry name" value="FAD_PCMH"/>
    <property type="match status" value="1"/>
</dbReference>
<sequence length="300" mass="32089">MKPSVFEYLRPESIDEALRMLAEDPDDSKILAGGQSLIPVLNFRMASPERLIDINRLTDLAYLRSADGELRIGALTRHAMLEKSGLIERRWPLLKAAAHWVAHAAIRNRGTIGGSVSHADSAAELPVALTALNASIVARSSTRGARLIPASEFFVGTMTTAMEPDEILVEIRVPALPAGHGYAFEEISRRNGDFGLAGAGVVLSIDAEGKVSDPRISLLGAAQTPLRATEAEERLAGAVADEQAIDDAVRLACEAAEPIGDLHGSADYRRSLIGVVVRRGINNAVTRAKAGRDATPQHNR</sequence>
<dbReference type="SUPFAM" id="SSF56176">
    <property type="entry name" value="FAD-binding/transporter-associated domain-like"/>
    <property type="match status" value="1"/>
</dbReference>
<evidence type="ECO:0000256" key="1">
    <source>
        <dbReference type="ARBA" id="ARBA00022630"/>
    </source>
</evidence>
<dbReference type="EMBL" id="VLJT01000027">
    <property type="protein sequence ID" value="TWH16107.1"/>
    <property type="molecule type" value="Genomic_DNA"/>
</dbReference>
<gene>
    <name evidence="5" type="ORF">L618_002900000430</name>
</gene>
<reference evidence="5 6" key="1">
    <citation type="submission" date="2019-07" db="EMBL/GenBank/DDBJ databases">
        <title>Genome sequencing of lignin-degrading bacterial isolates.</title>
        <authorList>
            <person name="Gladden J."/>
        </authorList>
    </citation>
    <scope>NUCLEOTIDE SEQUENCE [LARGE SCALE GENOMIC DNA]</scope>
    <source>
        <strain evidence="5 6">J45</strain>
    </source>
</reference>
<dbReference type="InterPro" id="IPR005107">
    <property type="entry name" value="CO_DH_flav_C"/>
</dbReference>
<dbReference type="GO" id="GO:0071949">
    <property type="term" value="F:FAD binding"/>
    <property type="evidence" value="ECO:0007669"/>
    <property type="project" value="InterPro"/>
</dbReference>
<dbReference type="InterPro" id="IPR016169">
    <property type="entry name" value="FAD-bd_PCMH_sub2"/>
</dbReference>
<comment type="caution">
    <text evidence="5">The sequence shown here is derived from an EMBL/GenBank/DDBJ whole genome shotgun (WGS) entry which is preliminary data.</text>
</comment>
<dbReference type="InterPro" id="IPR002346">
    <property type="entry name" value="Mopterin_DH_FAD-bd"/>
</dbReference>
<dbReference type="Pfam" id="PF03450">
    <property type="entry name" value="CO_deh_flav_C"/>
    <property type="match status" value="1"/>
</dbReference>
<dbReference type="RefSeq" id="WP_261379952.1">
    <property type="nucleotide sequence ID" value="NZ_VLJT01000027.1"/>
</dbReference>
<dbReference type="PANTHER" id="PTHR42659">
    <property type="entry name" value="XANTHINE DEHYDROGENASE SUBUNIT C-RELATED"/>
    <property type="match status" value="1"/>
</dbReference>
<keyword evidence="2" id="KW-0274">FAD</keyword>
<evidence type="ECO:0000313" key="6">
    <source>
        <dbReference type="Proteomes" id="UP000317573"/>
    </source>
</evidence>
<dbReference type="InterPro" id="IPR016166">
    <property type="entry name" value="FAD-bd_PCMH"/>
</dbReference>
<evidence type="ECO:0000313" key="5">
    <source>
        <dbReference type="EMBL" id="TWH16107.1"/>
    </source>
</evidence>
<dbReference type="SUPFAM" id="SSF55447">
    <property type="entry name" value="CO dehydrogenase flavoprotein C-terminal domain-like"/>
    <property type="match status" value="1"/>
</dbReference>
<dbReference type="Gene3D" id="3.30.465.10">
    <property type="match status" value="1"/>
</dbReference>
<feature type="domain" description="FAD-binding PCMH-type" evidence="4">
    <location>
        <begin position="1"/>
        <end position="178"/>
    </location>
</feature>
<name>A0A562E2W6_RHORH</name>
<proteinExistence type="predicted"/>
<organism evidence="5 6">
    <name type="scientific">Rhodococcus rhodochrous J45</name>
    <dbReference type="NCBI Taxonomy" id="935266"/>
    <lineage>
        <taxon>Bacteria</taxon>
        <taxon>Bacillati</taxon>
        <taxon>Actinomycetota</taxon>
        <taxon>Actinomycetes</taxon>
        <taxon>Mycobacteriales</taxon>
        <taxon>Nocardiaceae</taxon>
        <taxon>Rhodococcus</taxon>
    </lineage>
</organism>
<accession>A0A562E2W6</accession>
<dbReference type="InterPro" id="IPR036683">
    <property type="entry name" value="CO_DH_flav_C_dom_sf"/>
</dbReference>
<dbReference type="GO" id="GO:0016491">
    <property type="term" value="F:oxidoreductase activity"/>
    <property type="evidence" value="ECO:0007669"/>
    <property type="project" value="UniProtKB-KW"/>
</dbReference>
<dbReference type="PANTHER" id="PTHR42659:SF2">
    <property type="entry name" value="XANTHINE DEHYDROGENASE SUBUNIT C-RELATED"/>
    <property type="match status" value="1"/>
</dbReference>
<dbReference type="InterPro" id="IPR051312">
    <property type="entry name" value="Diverse_Substr_Oxidored"/>
</dbReference>
<dbReference type="AlphaFoldDB" id="A0A562E2W6"/>
<dbReference type="Proteomes" id="UP000317573">
    <property type="component" value="Unassembled WGS sequence"/>
</dbReference>
<evidence type="ECO:0000259" key="4">
    <source>
        <dbReference type="PROSITE" id="PS51387"/>
    </source>
</evidence>
<evidence type="ECO:0000256" key="2">
    <source>
        <dbReference type="ARBA" id="ARBA00022827"/>
    </source>
</evidence>
<evidence type="ECO:0000256" key="3">
    <source>
        <dbReference type="ARBA" id="ARBA00023002"/>
    </source>
</evidence>
<keyword evidence="3" id="KW-0560">Oxidoreductase</keyword>
<keyword evidence="1" id="KW-0285">Flavoprotein</keyword>
<dbReference type="Pfam" id="PF00941">
    <property type="entry name" value="FAD_binding_5"/>
    <property type="match status" value="1"/>
</dbReference>
<dbReference type="Gene3D" id="3.30.43.10">
    <property type="entry name" value="Uridine Diphospho-n-acetylenolpyruvylglucosamine Reductase, domain 2"/>
    <property type="match status" value="1"/>
</dbReference>
<dbReference type="Gene3D" id="3.30.390.50">
    <property type="entry name" value="CO dehydrogenase flavoprotein, C-terminal domain"/>
    <property type="match status" value="1"/>
</dbReference>
<dbReference type="InterPro" id="IPR016167">
    <property type="entry name" value="FAD-bd_PCMH_sub1"/>
</dbReference>